<dbReference type="Pfam" id="PF04434">
    <property type="entry name" value="SWIM"/>
    <property type="match status" value="1"/>
</dbReference>
<reference evidence="7 8" key="1">
    <citation type="submission" date="2019-02" db="EMBL/GenBank/DDBJ databases">
        <title>Deep-cultivation of Planctomycetes and their phenomic and genomic characterization uncovers novel biology.</title>
        <authorList>
            <person name="Wiegand S."/>
            <person name="Jogler M."/>
            <person name="Boedeker C."/>
            <person name="Pinto D."/>
            <person name="Vollmers J."/>
            <person name="Rivas-Marin E."/>
            <person name="Kohn T."/>
            <person name="Peeters S.H."/>
            <person name="Heuer A."/>
            <person name="Rast P."/>
            <person name="Oberbeckmann S."/>
            <person name="Bunk B."/>
            <person name="Jeske O."/>
            <person name="Meyerdierks A."/>
            <person name="Storesund J.E."/>
            <person name="Kallscheuer N."/>
            <person name="Luecker S."/>
            <person name="Lage O.M."/>
            <person name="Pohl T."/>
            <person name="Merkel B.J."/>
            <person name="Hornburger P."/>
            <person name="Mueller R.-W."/>
            <person name="Bruemmer F."/>
            <person name="Labrenz M."/>
            <person name="Spormann A.M."/>
            <person name="Op den Camp H."/>
            <person name="Overmann J."/>
            <person name="Amann R."/>
            <person name="Jetten M.S.M."/>
            <person name="Mascher T."/>
            <person name="Medema M.H."/>
            <person name="Devos D.P."/>
            <person name="Kaster A.-K."/>
            <person name="Ovreas L."/>
            <person name="Rohde M."/>
            <person name="Galperin M.Y."/>
            <person name="Jogler C."/>
        </authorList>
    </citation>
    <scope>NUCLEOTIDE SEQUENCE [LARGE SCALE GENOMIC DNA]</scope>
    <source>
        <strain evidence="7 8">K22_7</strain>
    </source>
</reference>
<dbReference type="InterPro" id="IPR027417">
    <property type="entry name" value="P-loop_NTPase"/>
</dbReference>
<keyword evidence="2" id="KW-0479">Metal-binding</keyword>
<dbReference type="Proteomes" id="UP000318538">
    <property type="component" value="Chromosome"/>
</dbReference>
<feature type="domain" description="SWIM-type" evidence="4">
    <location>
        <begin position="49"/>
        <end position="89"/>
    </location>
</feature>
<dbReference type="GO" id="GO:0016787">
    <property type="term" value="F:hydrolase activity"/>
    <property type="evidence" value="ECO:0007669"/>
    <property type="project" value="UniProtKB-KW"/>
</dbReference>
<feature type="domain" description="Helicase C-terminal" evidence="6">
    <location>
        <begin position="1010"/>
        <end position="1159"/>
    </location>
</feature>
<keyword evidence="2" id="KW-0862">Zinc</keyword>
<sequence length="1172" mass="129701">MLSRICSNEFLSGDRARGSRQSLRNRIDITEIGSLGALAVTEGSAGEEYILGVDFQKIDDGQLGVSCDCLRFQGGNPCKHLYALLSKLDHLYDAVPSGTSRLRFFDIDSTILDVGSKLDRRRPKKGLAKNPSKTTPAGRSQASDREAFRSRVMESILESMKKDGHVASRASAIADIPNTVTASTATQSSSGKSNAKSWKETLQRIGASIDDPLESTNWGIPSKVFEQDLVPKQHWFVWSLSERQSESSMIVQVMHSVRKKNGQWATPVSVSNSPPLVDPTIGKLDRAVLAALSPSENPSQSYGYRSYQARSHDRLKVDPASLEVSLRALAATGRFAWKLGHSKRFEDAQAILSVDTGPRWKLALVIRPNPAKANGLVVEPELVRGNDVLPISSVMLACDVGCGVIQLPGPVPATGQVSAGVVCLDPQETAAIRAWQSVGKVAVPGRSINTMLTELSATQGHLPLTIDPSIAVTETTGTPMPQCHLSQVEPGVARFYAELMVRYDDHSHSYDAPRRWWFDRKTKTLVHRNVQAESEQLAKVDAADFDVNLNDYESKLIVGRDRFLTVVERLRSDGWEVLADGVAIRLATDFNVSVNSGVDWFDLHADADFGGVSAALPELLAALRSGDRTILLDDGTLGMLPEAWLKRFASLVDSGNTVDGAVRFGRSQAMLLDAMLETQGDVSADRSFTDFVGKLKSFDGVKSALPPKSFTGTLRHYQEVGLGWFQFLEEFGFGGCLADDMGLGKTIQVLALFEHRRLRNLPKKIARKPSIVVVPKSLVFNWIQEAKQFTPGLRVINHTGVDRQQEPQSLLESDLIVTTYGTLRNDAPWLNEVEFDYAVLDEAQAIKNPSSLSAKAARLLKADHRLAMTGTPVENHLGDLWSLFDFLNPGMLGKAPKTVQLDDEQDRLRIEQVSRSLRPFILRRTKKQVLTELPEKSEQTLACEMSKPQAKLYDEIREHYRLHLSKKVAELGIKRSKIHVLEALLRLRQVACDPRLVDPTSKVSGAKIDSLFQQLEEITSEGHKVLVFSQFTKLLGLIRNEVQQRGWDHEYLDGKTRRRDKCVQRFQDDDDCKLFLISLKAGGNGLNLTAADYVFILDPWWNPAVEAQAIDRAHRMGQTKPVMAYRMICTGTVEDKIMELQKSKRDLADAIISQDKSLISGLTADDLQALLA</sequence>
<dbReference type="Gene3D" id="3.40.50.300">
    <property type="entry name" value="P-loop containing nucleotide triphosphate hydrolases"/>
    <property type="match status" value="1"/>
</dbReference>
<keyword evidence="7" id="KW-0347">Helicase</keyword>
<dbReference type="OrthoDB" id="9814088at2"/>
<dbReference type="GO" id="GO:0008270">
    <property type="term" value="F:zinc ion binding"/>
    <property type="evidence" value="ECO:0007669"/>
    <property type="project" value="UniProtKB-KW"/>
</dbReference>
<evidence type="ECO:0000313" key="7">
    <source>
        <dbReference type="EMBL" id="QDT03727.1"/>
    </source>
</evidence>
<gene>
    <name evidence="7" type="ORF">K227x_21120</name>
</gene>
<evidence type="ECO:0000259" key="4">
    <source>
        <dbReference type="PROSITE" id="PS50966"/>
    </source>
</evidence>
<dbReference type="Gene3D" id="3.40.50.10810">
    <property type="entry name" value="Tandem AAA-ATPase domain"/>
    <property type="match status" value="1"/>
</dbReference>
<feature type="domain" description="Helicase ATP-binding" evidence="5">
    <location>
        <begin position="726"/>
        <end position="890"/>
    </location>
</feature>
<dbReference type="Pfam" id="PF00271">
    <property type="entry name" value="Helicase_C"/>
    <property type="match status" value="1"/>
</dbReference>
<protein>
    <submittedName>
        <fullName evidence="7">ATP-dependent helicase HepA</fullName>
    </submittedName>
</protein>
<evidence type="ECO:0000313" key="8">
    <source>
        <dbReference type="Proteomes" id="UP000318538"/>
    </source>
</evidence>
<evidence type="ECO:0000256" key="1">
    <source>
        <dbReference type="ARBA" id="ARBA00022801"/>
    </source>
</evidence>
<keyword evidence="7" id="KW-0067">ATP-binding</keyword>
<evidence type="ECO:0000256" key="2">
    <source>
        <dbReference type="PROSITE-ProRule" id="PRU00325"/>
    </source>
</evidence>
<dbReference type="InterPro" id="IPR014001">
    <property type="entry name" value="Helicase_ATP-bd"/>
</dbReference>
<dbReference type="InterPro" id="IPR001650">
    <property type="entry name" value="Helicase_C-like"/>
</dbReference>
<dbReference type="KEGG" id="rlc:K227x_21120"/>
<evidence type="ECO:0000259" key="5">
    <source>
        <dbReference type="PROSITE" id="PS51192"/>
    </source>
</evidence>
<keyword evidence="1" id="KW-0378">Hydrolase</keyword>
<dbReference type="PROSITE" id="PS50966">
    <property type="entry name" value="ZF_SWIM"/>
    <property type="match status" value="1"/>
</dbReference>
<proteinExistence type="predicted"/>
<dbReference type="InterPro" id="IPR007527">
    <property type="entry name" value="Znf_SWIM"/>
</dbReference>
<accession>A0A517N9B4</accession>
<dbReference type="GO" id="GO:0005524">
    <property type="term" value="F:ATP binding"/>
    <property type="evidence" value="ECO:0007669"/>
    <property type="project" value="InterPro"/>
</dbReference>
<keyword evidence="8" id="KW-1185">Reference proteome</keyword>
<feature type="region of interest" description="Disordered" evidence="3">
    <location>
        <begin position="122"/>
        <end position="146"/>
    </location>
</feature>
<dbReference type="InterPro" id="IPR000330">
    <property type="entry name" value="SNF2_N"/>
</dbReference>
<evidence type="ECO:0000259" key="6">
    <source>
        <dbReference type="PROSITE" id="PS51194"/>
    </source>
</evidence>
<feature type="compositionally biased region" description="Polar residues" evidence="3">
    <location>
        <begin position="131"/>
        <end position="141"/>
    </location>
</feature>
<keyword evidence="2" id="KW-0863">Zinc-finger</keyword>
<organism evidence="7 8">
    <name type="scientific">Rubripirellula lacrimiformis</name>
    <dbReference type="NCBI Taxonomy" id="1930273"/>
    <lineage>
        <taxon>Bacteria</taxon>
        <taxon>Pseudomonadati</taxon>
        <taxon>Planctomycetota</taxon>
        <taxon>Planctomycetia</taxon>
        <taxon>Pirellulales</taxon>
        <taxon>Pirellulaceae</taxon>
        <taxon>Rubripirellula</taxon>
    </lineage>
</organism>
<dbReference type="AlphaFoldDB" id="A0A517N9B4"/>
<name>A0A517N9B4_9BACT</name>
<dbReference type="Pfam" id="PF00176">
    <property type="entry name" value="SNF2-rel_dom"/>
    <property type="match status" value="1"/>
</dbReference>
<dbReference type="InterPro" id="IPR049730">
    <property type="entry name" value="SNF2/RAD54-like_C"/>
</dbReference>
<dbReference type="PANTHER" id="PTHR10799">
    <property type="entry name" value="SNF2/RAD54 HELICASE FAMILY"/>
    <property type="match status" value="1"/>
</dbReference>
<dbReference type="PROSITE" id="PS51192">
    <property type="entry name" value="HELICASE_ATP_BIND_1"/>
    <property type="match status" value="1"/>
</dbReference>
<dbReference type="GO" id="GO:0004386">
    <property type="term" value="F:helicase activity"/>
    <property type="evidence" value="ECO:0007669"/>
    <property type="project" value="UniProtKB-KW"/>
</dbReference>
<keyword evidence="7" id="KW-0547">Nucleotide-binding</keyword>
<dbReference type="PROSITE" id="PS51194">
    <property type="entry name" value="HELICASE_CTER"/>
    <property type="match status" value="1"/>
</dbReference>
<dbReference type="SMART" id="SM00487">
    <property type="entry name" value="DEXDc"/>
    <property type="match status" value="1"/>
</dbReference>
<dbReference type="InterPro" id="IPR038718">
    <property type="entry name" value="SNF2-like_sf"/>
</dbReference>
<dbReference type="CDD" id="cd18793">
    <property type="entry name" value="SF2_C_SNF"/>
    <property type="match status" value="1"/>
</dbReference>
<dbReference type="CDD" id="cd18012">
    <property type="entry name" value="DEXQc_arch_SWI2_SNF2"/>
    <property type="match status" value="1"/>
</dbReference>
<dbReference type="EMBL" id="CP036525">
    <property type="protein sequence ID" value="QDT03727.1"/>
    <property type="molecule type" value="Genomic_DNA"/>
</dbReference>
<dbReference type="SUPFAM" id="SSF52540">
    <property type="entry name" value="P-loop containing nucleoside triphosphate hydrolases"/>
    <property type="match status" value="2"/>
</dbReference>
<dbReference type="SMART" id="SM00490">
    <property type="entry name" value="HELICc"/>
    <property type="match status" value="1"/>
</dbReference>
<evidence type="ECO:0000256" key="3">
    <source>
        <dbReference type="SAM" id="MobiDB-lite"/>
    </source>
</evidence>
<dbReference type="RefSeq" id="WP_145169347.1">
    <property type="nucleotide sequence ID" value="NZ_CP036525.1"/>
</dbReference>